<dbReference type="Proteomes" id="UP000094444">
    <property type="component" value="Unassembled WGS sequence"/>
</dbReference>
<dbReference type="AlphaFoldDB" id="A0A2P5HGQ0"/>
<proteinExistence type="predicted"/>
<sequence length="330" mass="37234">MAIDPDHAYLKINIGPNPPFELRPSPGKGWGAFATRHLAPGDPVFTERPTAVIQKHASLITQTDIFNSMRHLSQSERQQVRYLTGSRDSISLVDLFRESEFTLSVNPPAHGMFLVLSRFNHSCVPNCRIPSLGGKMDELTIQASRAVRPGQELTFTYDPIFQFLTAQQRAKLLNFDCKCPACLSGTVFHQVSNTRRTLLRGLYYLVYGKERETGMPQPARPLLTYPEMMKKAEDLAIPLSTRFIAVILIAFLLEEEGLMDPALEESMLPNMNRLAVTFRSWRNAEVASNVMKHTTFLGRFCAAFKLYGKKDLADRELATVLQESRRNGLL</sequence>
<organism evidence="2 3">
    <name type="scientific">Diaporthe helianthi</name>
    <dbReference type="NCBI Taxonomy" id="158607"/>
    <lineage>
        <taxon>Eukaryota</taxon>
        <taxon>Fungi</taxon>
        <taxon>Dikarya</taxon>
        <taxon>Ascomycota</taxon>
        <taxon>Pezizomycotina</taxon>
        <taxon>Sordariomycetes</taxon>
        <taxon>Sordariomycetidae</taxon>
        <taxon>Diaporthales</taxon>
        <taxon>Diaporthaceae</taxon>
        <taxon>Diaporthe</taxon>
    </lineage>
</organism>
<dbReference type="CDD" id="cd20071">
    <property type="entry name" value="SET_SMYD"/>
    <property type="match status" value="1"/>
</dbReference>
<dbReference type="SMART" id="SM00317">
    <property type="entry name" value="SET"/>
    <property type="match status" value="1"/>
</dbReference>
<dbReference type="InterPro" id="IPR001214">
    <property type="entry name" value="SET_dom"/>
</dbReference>
<dbReference type="Pfam" id="PF00856">
    <property type="entry name" value="SET"/>
    <property type="match status" value="1"/>
</dbReference>
<dbReference type="InterPro" id="IPR053185">
    <property type="entry name" value="SET_domain_protein"/>
</dbReference>
<feature type="domain" description="SET" evidence="1">
    <location>
        <begin position="18"/>
        <end position="158"/>
    </location>
</feature>
<dbReference type="InParanoid" id="A0A2P5HGQ0"/>
<reference evidence="2" key="1">
    <citation type="submission" date="2017-09" db="EMBL/GenBank/DDBJ databases">
        <title>Polyketide synthases of a Diaporthe helianthi virulent isolate.</title>
        <authorList>
            <person name="Baroncelli R."/>
        </authorList>
    </citation>
    <scope>NUCLEOTIDE SEQUENCE [LARGE SCALE GENOMIC DNA]</scope>
    <source>
        <strain evidence="2">7/96</strain>
    </source>
</reference>
<protein>
    <recommendedName>
        <fullName evidence="1">SET domain-containing protein</fullName>
    </recommendedName>
</protein>
<gene>
    <name evidence="2" type="ORF">DHEL01_v212184</name>
</gene>
<dbReference type="EMBL" id="MAVT02002312">
    <property type="protein sequence ID" value="POS69422.1"/>
    <property type="molecule type" value="Genomic_DNA"/>
</dbReference>
<dbReference type="PROSITE" id="PS50280">
    <property type="entry name" value="SET"/>
    <property type="match status" value="1"/>
</dbReference>
<dbReference type="InterPro" id="IPR046341">
    <property type="entry name" value="SET_dom_sf"/>
</dbReference>
<evidence type="ECO:0000313" key="3">
    <source>
        <dbReference type="Proteomes" id="UP000094444"/>
    </source>
</evidence>
<dbReference type="OrthoDB" id="438641at2759"/>
<dbReference type="Gene3D" id="2.170.270.10">
    <property type="entry name" value="SET domain"/>
    <property type="match status" value="1"/>
</dbReference>
<dbReference type="STRING" id="158607.A0A2P5HGQ0"/>
<accession>A0A2P5HGQ0</accession>
<evidence type="ECO:0000259" key="1">
    <source>
        <dbReference type="PROSITE" id="PS50280"/>
    </source>
</evidence>
<evidence type="ECO:0000313" key="2">
    <source>
        <dbReference type="EMBL" id="POS69422.1"/>
    </source>
</evidence>
<name>A0A2P5HGQ0_DIAHE</name>
<keyword evidence="3" id="KW-1185">Reference proteome</keyword>
<dbReference type="PANTHER" id="PTHR47332:SF4">
    <property type="entry name" value="SET DOMAIN-CONTAINING PROTEIN 5"/>
    <property type="match status" value="1"/>
</dbReference>
<dbReference type="PANTHER" id="PTHR47332">
    <property type="entry name" value="SET DOMAIN-CONTAINING PROTEIN 5"/>
    <property type="match status" value="1"/>
</dbReference>
<dbReference type="SUPFAM" id="SSF82199">
    <property type="entry name" value="SET domain"/>
    <property type="match status" value="1"/>
</dbReference>
<comment type="caution">
    <text evidence="2">The sequence shown here is derived from an EMBL/GenBank/DDBJ whole genome shotgun (WGS) entry which is preliminary data.</text>
</comment>